<proteinExistence type="predicted"/>
<evidence type="ECO:0000256" key="1">
    <source>
        <dbReference type="SAM" id="SignalP"/>
    </source>
</evidence>
<comment type="caution">
    <text evidence="2">The sequence shown here is derived from an EMBL/GenBank/DDBJ whole genome shotgun (WGS) entry which is preliminary data.</text>
</comment>
<dbReference type="EMBL" id="MFFM01000015">
    <property type="protein sequence ID" value="OGF13566.1"/>
    <property type="molecule type" value="Genomic_DNA"/>
</dbReference>
<feature type="signal peptide" evidence="1">
    <location>
        <begin position="1"/>
        <end position="21"/>
    </location>
</feature>
<dbReference type="Proteomes" id="UP000177230">
    <property type="component" value="Unassembled WGS sequence"/>
</dbReference>
<feature type="chain" id="PRO_5009520895" description="Capsule assembly Wzi family protein" evidence="1">
    <location>
        <begin position="22"/>
        <end position="505"/>
    </location>
</feature>
<gene>
    <name evidence="2" type="ORF">A2024_07225</name>
</gene>
<dbReference type="AlphaFoldDB" id="A0A1F5RGN5"/>
<sequence length="505" mass="57300">MNMRKIIILSSLLLFPFLAPANEDSRDIPLDHWSYPVLQRFQAKGYVSLPVSRPYQRWQVIEQMQDLLRRQMDGAAGLSTTDRYYFDKLSQELDIGTTDSRLSGKEMLSFDDGRAAISADISLGLGADISHNEPPQSRGSGMLDVFGGVPGIFIFDQRISLALEKETEKVDRLSGSPKSWRGGKYSTGWAYFRTPHSYLALTLGRQQRWWGPGTFGTLLLSDNSEGFDAVDLELNYKRVELQSFFGILSTDQKRYISGHRLGIKLPWNIGWGFSEAVVYQANQIDPAYMNPLLPYYANQWNQRDDDNVLWSADICWTPGLGFSAYGELLMDDVQYEQDPPAPQKLGFLLGGHWADPAGLPDSDLRVEWAGNQKWVYTHRRYANRYVGADTVNILGHWVGTDADALDMVLEHRFHPRLNAGVGYQMERHGEGRIDRGYLEADDPGTSFLSGTFSRMDQGEIIFQWEPFYWAALTADIWLAYIKNPNNRPGTGFSDRGLDLLIKIDF</sequence>
<evidence type="ECO:0000313" key="3">
    <source>
        <dbReference type="Proteomes" id="UP000177230"/>
    </source>
</evidence>
<protein>
    <recommendedName>
        <fullName evidence="4">Capsule assembly Wzi family protein</fullName>
    </recommendedName>
</protein>
<keyword evidence="1" id="KW-0732">Signal</keyword>
<evidence type="ECO:0008006" key="4">
    <source>
        <dbReference type="Google" id="ProtNLM"/>
    </source>
</evidence>
<accession>A0A1F5RGN5</accession>
<dbReference type="Gene3D" id="2.40.160.130">
    <property type="entry name" value="Capsule assembly protein Wzi"/>
    <property type="match status" value="1"/>
</dbReference>
<dbReference type="InterPro" id="IPR038636">
    <property type="entry name" value="Wzi_sf"/>
</dbReference>
<evidence type="ECO:0000313" key="2">
    <source>
        <dbReference type="EMBL" id="OGF13566.1"/>
    </source>
</evidence>
<dbReference type="Pfam" id="PF14052">
    <property type="entry name" value="Caps_assemb_Wzi"/>
    <property type="match status" value="1"/>
</dbReference>
<dbReference type="InterPro" id="IPR026950">
    <property type="entry name" value="Caps_assemb_Wzi"/>
</dbReference>
<name>A0A1F5RGN5_9BACT</name>
<organism evidence="2 3">
    <name type="scientific">Candidatus Edwardsbacteria bacterium GWF2_54_11</name>
    <dbReference type="NCBI Taxonomy" id="1817851"/>
    <lineage>
        <taxon>Bacteria</taxon>
        <taxon>Candidatus Edwardsiibacteriota</taxon>
    </lineage>
</organism>
<reference evidence="2 3" key="1">
    <citation type="journal article" date="2016" name="Nat. Commun.">
        <title>Thousands of microbial genomes shed light on interconnected biogeochemical processes in an aquifer system.</title>
        <authorList>
            <person name="Anantharaman K."/>
            <person name="Brown C.T."/>
            <person name="Hug L.A."/>
            <person name="Sharon I."/>
            <person name="Castelle C.J."/>
            <person name="Probst A.J."/>
            <person name="Thomas B.C."/>
            <person name="Singh A."/>
            <person name="Wilkins M.J."/>
            <person name="Karaoz U."/>
            <person name="Brodie E.L."/>
            <person name="Williams K.H."/>
            <person name="Hubbard S.S."/>
            <person name="Banfield J.F."/>
        </authorList>
    </citation>
    <scope>NUCLEOTIDE SEQUENCE [LARGE SCALE GENOMIC DNA]</scope>
</reference>